<dbReference type="Proteomes" id="UP000269597">
    <property type="component" value="Unassembled WGS sequence"/>
</dbReference>
<dbReference type="RefSeq" id="WP_004834638.1">
    <property type="nucleotide sequence ID" value="NZ_BKDD01000061.1"/>
</dbReference>
<dbReference type="AlphaFoldDB" id="A0A0N8Y320"/>
<comment type="caution">
    <text evidence="1">The sequence shown here is derived from an EMBL/GenBank/DDBJ whole genome shotgun (WGS) entry which is preliminary data.</text>
</comment>
<accession>A0A0N8Y320</accession>
<gene>
    <name evidence="1" type="ORF">EA722_07540</name>
</gene>
<proteinExistence type="predicted"/>
<dbReference type="EMBL" id="RFBY01000019">
    <property type="protein sequence ID" value="RSP77215.1"/>
    <property type="molecule type" value="Genomic_DNA"/>
</dbReference>
<organism evidence="1 2">
    <name type="scientific">Acinetobacter baumannii</name>
    <dbReference type="NCBI Taxonomy" id="470"/>
    <lineage>
        <taxon>Bacteria</taxon>
        <taxon>Pseudomonadati</taxon>
        <taxon>Pseudomonadota</taxon>
        <taxon>Gammaproteobacteria</taxon>
        <taxon>Moraxellales</taxon>
        <taxon>Moraxellaceae</taxon>
        <taxon>Acinetobacter</taxon>
        <taxon>Acinetobacter calcoaceticus/baumannii complex</taxon>
    </lineage>
</organism>
<sequence>MMFTGVMKPNGRPTWLGKRFIKMKINCNTQQAALVADAVINSDGTVVKDIIYREKDNVKWGEISMFYNTKDFFKVAKVCN</sequence>
<protein>
    <submittedName>
        <fullName evidence="1">Uncharacterized protein</fullName>
    </submittedName>
</protein>
<evidence type="ECO:0000313" key="1">
    <source>
        <dbReference type="EMBL" id="RSP77215.1"/>
    </source>
</evidence>
<reference evidence="1 2" key="1">
    <citation type="submission" date="2018-10" db="EMBL/GenBank/DDBJ databases">
        <title>GWAS and RNA-Seq identify cryptic mechanisms of antimicrobial resistance in Acinetobacter baumannii.</title>
        <authorList>
            <person name="Sahl J.W."/>
        </authorList>
    </citation>
    <scope>NUCLEOTIDE SEQUENCE [LARGE SCALE GENOMIC DNA]</scope>
    <source>
        <strain evidence="1 2">TG31299</strain>
    </source>
</reference>
<evidence type="ECO:0000313" key="2">
    <source>
        <dbReference type="Proteomes" id="UP000269597"/>
    </source>
</evidence>
<name>A0A0N8Y320_ACIBA</name>